<dbReference type="STRING" id="530584.SAMN05421630_10833"/>
<keyword evidence="2" id="KW-1185">Reference proteome</keyword>
<dbReference type="GO" id="GO:0006950">
    <property type="term" value="P:response to stress"/>
    <property type="evidence" value="ECO:0007669"/>
    <property type="project" value="TreeGrafter"/>
</dbReference>
<dbReference type="PANTHER" id="PTHR33164:SF43">
    <property type="entry name" value="HTH-TYPE TRANSCRIPTIONAL REPRESSOR YETL"/>
    <property type="match status" value="1"/>
</dbReference>
<dbReference type="InterPro" id="IPR036388">
    <property type="entry name" value="WH-like_DNA-bd_sf"/>
</dbReference>
<evidence type="ECO:0000313" key="2">
    <source>
        <dbReference type="Proteomes" id="UP000199494"/>
    </source>
</evidence>
<dbReference type="GO" id="GO:0003677">
    <property type="term" value="F:DNA binding"/>
    <property type="evidence" value="ECO:0007669"/>
    <property type="project" value="UniProtKB-KW"/>
</dbReference>
<dbReference type="RefSeq" id="WP_091807590.1">
    <property type="nucleotide sequence ID" value="NZ_CP016353.1"/>
</dbReference>
<dbReference type="KEGG" id="pmad:BAY61_22590"/>
<dbReference type="PANTHER" id="PTHR33164">
    <property type="entry name" value="TRANSCRIPTIONAL REGULATOR, MARR FAMILY"/>
    <property type="match status" value="1"/>
</dbReference>
<dbReference type="OrthoDB" id="5511415at2"/>
<keyword evidence="1" id="KW-0238">DNA-binding</keyword>
<sequence length="157" mass="16843">MTPQETLTPRGLAYSELAIEVFRLNGLLLAAGDELAKPAGLTSARWQVLGVIDHRPATVAEVARTMGLTRQSVRQTADALAGAGLIAFQPNPRHRRAKLLEPTARGRAALAEVERRQADWANRIGGHVSLPELTETITMLRELSGLLGAADQPVGQP</sequence>
<dbReference type="Proteomes" id="UP000199494">
    <property type="component" value="Unassembled WGS sequence"/>
</dbReference>
<protein>
    <submittedName>
        <fullName evidence="1">DNA-binding transcriptional regulator, MarR family</fullName>
    </submittedName>
</protein>
<dbReference type="Gene3D" id="1.10.10.10">
    <property type="entry name" value="Winged helix-like DNA-binding domain superfamily/Winged helix DNA-binding domain"/>
    <property type="match status" value="1"/>
</dbReference>
<dbReference type="GO" id="GO:0003700">
    <property type="term" value="F:DNA-binding transcription factor activity"/>
    <property type="evidence" value="ECO:0007669"/>
    <property type="project" value="InterPro"/>
</dbReference>
<accession>A0A222VTT4</accession>
<dbReference type="SUPFAM" id="SSF46785">
    <property type="entry name" value="Winged helix' DNA-binding domain"/>
    <property type="match status" value="1"/>
</dbReference>
<gene>
    <name evidence="1" type="ORF">SAMN05421630_10833</name>
</gene>
<organism evidence="1 2">
    <name type="scientific">Prauserella marina</name>
    <dbReference type="NCBI Taxonomy" id="530584"/>
    <lineage>
        <taxon>Bacteria</taxon>
        <taxon>Bacillati</taxon>
        <taxon>Actinomycetota</taxon>
        <taxon>Actinomycetes</taxon>
        <taxon>Pseudonocardiales</taxon>
        <taxon>Pseudonocardiaceae</taxon>
        <taxon>Prauserella</taxon>
    </lineage>
</organism>
<dbReference type="InterPro" id="IPR039422">
    <property type="entry name" value="MarR/SlyA-like"/>
</dbReference>
<proteinExistence type="predicted"/>
<dbReference type="EMBL" id="FMZE01000008">
    <property type="protein sequence ID" value="SDD39833.1"/>
    <property type="molecule type" value="Genomic_DNA"/>
</dbReference>
<dbReference type="PROSITE" id="PS50995">
    <property type="entry name" value="HTH_MARR_2"/>
    <property type="match status" value="1"/>
</dbReference>
<evidence type="ECO:0000313" key="1">
    <source>
        <dbReference type="EMBL" id="SDD39833.1"/>
    </source>
</evidence>
<name>A0A222VTT4_9PSEU</name>
<dbReference type="AlphaFoldDB" id="A0A222VTT4"/>
<dbReference type="SMART" id="SM00347">
    <property type="entry name" value="HTH_MARR"/>
    <property type="match status" value="1"/>
</dbReference>
<dbReference type="Pfam" id="PF12802">
    <property type="entry name" value="MarR_2"/>
    <property type="match status" value="1"/>
</dbReference>
<reference evidence="1 2" key="1">
    <citation type="submission" date="2016-10" db="EMBL/GenBank/DDBJ databases">
        <authorList>
            <person name="de Groot N.N."/>
        </authorList>
    </citation>
    <scope>NUCLEOTIDE SEQUENCE [LARGE SCALE GENOMIC DNA]</scope>
    <source>
        <strain evidence="1 2">CGMCC 4.5506</strain>
    </source>
</reference>
<dbReference type="InterPro" id="IPR036390">
    <property type="entry name" value="WH_DNA-bd_sf"/>
</dbReference>
<dbReference type="InterPro" id="IPR000835">
    <property type="entry name" value="HTH_MarR-typ"/>
</dbReference>